<dbReference type="NCBIfam" id="NF005065">
    <property type="entry name" value="PRK06482.1"/>
    <property type="match status" value="1"/>
</dbReference>
<feature type="region of interest" description="Disordered" evidence="4">
    <location>
        <begin position="1"/>
        <end position="20"/>
    </location>
</feature>
<dbReference type="EMBL" id="JAVRFI010000029">
    <property type="protein sequence ID" value="MDT0453288.1"/>
    <property type="molecule type" value="Genomic_DNA"/>
</dbReference>
<feature type="compositionally biased region" description="Pro residues" evidence="4">
    <location>
        <begin position="1"/>
        <end position="16"/>
    </location>
</feature>
<sequence>MPATTAPPHPPQPPHPPHPHKTWFITGTSSGIGRQLTELLLVRGCRVAATARRTETLDDLAAEHGDRLRVLSLDVTDTPAVRRVVDEAFAAFGRIDVVVNNAGYGLFGAAEELTDEQIARQLATNLTGSIQVARAALPHLREQGGGRIVQISSIGGQIAFPLLSLYHATKWGIEGFFESLRQEVAPFGIQTTIVEPGAIRTAFIDRGLDQAAPLEAYEATDLGEFRRSMLAGTAIDPIGDPARLARAVIDSADQDPAPSRLVLGSDAYEMGRTALTQRLADLEAQRGVAYSTDAEDGRG</sequence>
<dbReference type="Gene3D" id="3.40.50.720">
    <property type="entry name" value="NAD(P)-binding Rossmann-like Domain"/>
    <property type="match status" value="1"/>
</dbReference>
<dbReference type="InterPro" id="IPR036291">
    <property type="entry name" value="NAD(P)-bd_dom_sf"/>
</dbReference>
<dbReference type="PANTHER" id="PTHR43976">
    <property type="entry name" value="SHORT CHAIN DEHYDROGENASE"/>
    <property type="match status" value="1"/>
</dbReference>
<evidence type="ECO:0000256" key="3">
    <source>
        <dbReference type="RuleBase" id="RU000363"/>
    </source>
</evidence>
<evidence type="ECO:0000256" key="4">
    <source>
        <dbReference type="SAM" id="MobiDB-lite"/>
    </source>
</evidence>
<evidence type="ECO:0000256" key="1">
    <source>
        <dbReference type="ARBA" id="ARBA00006484"/>
    </source>
</evidence>
<dbReference type="InterPro" id="IPR002347">
    <property type="entry name" value="SDR_fam"/>
</dbReference>
<protein>
    <submittedName>
        <fullName evidence="5">SDR family oxidoreductase</fullName>
    </submittedName>
</protein>
<accession>A0ABU2SX46</accession>
<keyword evidence="6" id="KW-1185">Reference proteome</keyword>
<gene>
    <name evidence="5" type="ORF">RM609_30020</name>
</gene>
<dbReference type="Proteomes" id="UP001180531">
    <property type="component" value="Unassembled WGS sequence"/>
</dbReference>
<dbReference type="PRINTS" id="PR00080">
    <property type="entry name" value="SDRFAMILY"/>
</dbReference>
<evidence type="ECO:0000313" key="6">
    <source>
        <dbReference type="Proteomes" id="UP001180531"/>
    </source>
</evidence>
<organism evidence="5 6">
    <name type="scientific">Streptomyces hesseae</name>
    <dbReference type="NCBI Taxonomy" id="3075519"/>
    <lineage>
        <taxon>Bacteria</taxon>
        <taxon>Bacillati</taxon>
        <taxon>Actinomycetota</taxon>
        <taxon>Actinomycetes</taxon>
        <taxon>Kitasatosporales</taxon>
        <taxon>Streptomycetaceae</taxon>
        <taxon>Streptomyces</taxon>
    </lineage>
</organism>
<dbReference type="InterPro" id="IPR051911">
    <property type="entry name" value="SDR_oxidoreductase"/>
</dbReference>
<name>A0ABU2SX46_9ACTN</name>
<evidence type="ECO:0000313" key="5">
    <source>
        <dbReference type="EMBL" id="MDT0453288.1"/>
    </source>
</evidence>
<dbReference type="NCBIfam" id="NF006114">
    <property type="entry name" value="PRK08263.1"/>
    <property type="match status" value="1"/>
</dbReference>
<keyword evidence="2" id="KW-0560">Oxidoreductase</keyword>
<dbReference type="CDD" id="cd05374">
    <property type="entry name" value="17beta-HSD-like_SDR_c"/>
    <property type="match status" value="1"/>
</dbReference>
<dbReference type="RefSeq" id="WP_311615024.1">
    <property type="nucleotide sequence ID" value="NZ_JAVRFI010000029.1"/>
</dbReference>
<dbReference type="Pfam" id="PF00106">
    <property type="entry name" value="adh_short"/>
    <property type="match status" value="1"/>
</dbReference>
<reference evidence="5" key="1">
    <citation type="submission" date="2024-05" db="EMBL/GenBank/DDBJ databases">
        <title>30 novel species of actinomycetes from the DSMZ collection.</title>
        <authorList>
            <person name="Nouioui I."/>
        </authorList>
    </citation>
    <scope>NUCLEOTIDE SEQUENCE</scope>
    <source>
        <strain evidence="5">DSM 40473</strain>
    </source>
</reference>
<comment type="similarity">
    <text evidence="1 3">Belongs to the short-chain dehydrogenases/reductases (SDR) family.</text>
</comment>
<proteinExistence type="inferred from homology"/>
<dbReference type="PRINTS" id="PR00081">
    <property type="entry name" value="GDHRDH"/>
</dbReference>
<dbReference type="PANTHER" id="PTHR43976:SF16">
    <property type="entry name" value="SHORT-CHAIN DEHYDROGENASE_REDUCTASE FAMILY PROTEIN"/>
    <property type="match status" value="1"/>
</dbReference>
<comment type="caution">
    <text evidence="5">The sequence shown here is derived from an EMBL/GenBank/DDBJ whole genome shotgun (WGS) entry which is preliminary data.</text>
</comment>
<evidence type="ECO:0000256" key="2">
    <source>
        <dbReference type="ARBA" id="ARBA00023002"/>
    </source>
</evidence>
<dbReference type="SUPFAM" id="SSF51735">
    <property type="entry name" value="NAD(P)-binding Rossmann-fold domains"/>
    <property type="match status" value="1"/>
</dbReference>